<dbReference type="AlphaFoldDB" id="A0AAP2D5Z4"/>
<accession>A0AAP2D5Z4</accession>
<keyword evidence="2" id="KW-1185">Reference proteome</keyword>
<protein>
    <submittedName>
        <fullName evidence="1">Uncharacterized protein</fullName>
    </submittedName>
</protein>
<dbReference type="Gene3D" id="3.55.50.30">
    <property type="match status" value="1"/>
</dbReference>
<comment type="caution">
    <text evidence="1">The sequence shown here is derived from an EMBL/GenBank/DDBJ whole genome shotgun (WGS) entry which is preliminary data.</text>
</comment>
<reference evidence="1 2" key="1">
    <citation type="submission" date="2021-05" db="EMBL/GenBank/DDBJ databases">
        <title>A Polyphasic approach of four new species of the genus Ohtaekwangia: Ohtaekwangia histidinii sp. nov., Ohtaekwangia cretensis sp. nov., Ohtaekwangia indiensis sp. nov., Ohtaekwangia reichenbachii sp. nov. from diverse environment.</title>
        <authorList>
            <person name="Octaviana S."/>
        </authorList>
    </citation>
    <scope>NUCLEOTIDE SEQUENCE [LARGE SCALE GENOMIC DNA]</scope>
    <source>
        <strain evidence="1 2">PWU37</strain>
    </source>
</reference>
<name>A0AAP2D5Z4_9BACT</name>
<evidence type="ECO:0000313" key="1">
    <source>
        <dbReference type="EMBL" id="MBT1686023.1"/>
    </source>
</evidence>
<evidence type="ECO:0000313" key="2">
    <source>
        <dbReference type="Proteomes" id="UP001319180"/>
    </source>
</evidence>
<organism evidence="1 2">
    <name type="scientific">Dawidia soli</name>
    <dbReference type="NCBI Taxonomy" id="2782352"/>
    <lineage>
        <taxon>Bacteria</taxon>
        <taxon>Pseudomonadati</taxon>
        <taxon>Bacteroidota</taxon>
        <taxon>Cytophagia</taxon>
        <taxon>Cytophagales</taxon>
        <taxon>Chryseotaleaceae</taxon>
        <taxon>Dawidia</taxon>
    </lineage>
</organism>
<feature type="non-terminal residue" evidence="1">
    <location>
        <position position="141"/>
    </location>
</feature>
<sequence>MKFLHKLLMLISKYTWRLFIIQVICMNLGFASDINSQSLEKVKVSLALKHATLSTVFKELETKTDFVFAYSGQLDTRNTFNLHYKKATLRRVLEDLARQASVEFQLVNKTISVKAKELKARAPRPPVISVRGQVKDEDDTP</sequence>
<proteinExistence type="predicted"/>
<dbReference type="Proteomes" id="UP001319180">
    <property type="component" value="Unassembled WGS sequence"/>
</dbReference>
<gene>
    <name evidence="1" type="ORF">KK078_05620</name>
</gene>
<dbReference type="EMBL" id="JAHESC010000005">
    <property type="protein sequence ID" value="MBT1686023.1"/>
    <property type="molecule type" value="Genomic_DNA"/>
</dbReference>